<evidence type="ECO:0000313" key="16">
    <source>
        <dbReference type="EMBL" id="STO08498.1"/>
    </source>
</evidence>
<dbReference type="RefSeq" id="WP_024370073.1">
    <property type="nucleotide sequence ID" value="NZ_UGGP01000001.1"/>
</dbReference>
<organism evidence="16 17">
    <name type="scientific">Exiguobacterium aurantiacum</name>
    <dbReference type="NCBI Taxonomy" id="33987"/>
    <lineage>
        <taxon>Bacteria</taxon>
        <taxon>Bacillati</taxon>
        <taxon>Bacillota</taxon>
        <taxon>Bacilli</taxon>
        <taxon>Bacillales</taxon>
        <taxon>Bacillales Family XII. Incertae Sedis</taxon>
        <taxon>Exiguobacterium</taxon>
    </lineage>
</organism>
<dbReference type="CDD" id="cd05333">
    <property type="entry name" value="BKR_SDR_c"/>
    <property type="match status" value="1"/>
</dbReference>
<dbReference type="NCBIfam" id="NF005559">
    <property type="entry name" value="PRK07231.1"/>
    <property type="match status" value="1"/>
</dbReference>
<proteinExistence type="inferred from homology"/>
<dbReference type="EMBL" id="UGGP01000001">
    <property type="protein sequence ID" value="STO08498.1"/>
    <property type="molecule type" value="Genomic_DNA"/>
</dbReference>
<keyword evidence="8 14" id="KW-0560">Oxidoreductase</keyword>
<dbReference type="GO" id="GO:0051287">
    <property type="term" value="F:NAD binding"/>
    <property type="evidence" value="ECO:0007669"/>
    <property type="project" value="UniProtKB-UniRule"/>
</dbReference>
<comment type="catalytic activity">
    <reaction evidence="11 14">
        <text>a (3R)-hydroxyacyl-[ACP] + NADP(+) = a 3-oxoacyl-[ACP] + NADPH + H(+)</text>
        <dbReference type="Rhea" id="RHEA:17397"/>
        <dbReference type="Rhea" id="RHEA-COMP:9916"/>
        <dbReference type="Rhea" id="RHEA-COMP:9945"/>
        <dbReference type="ChEBI" id="CHEBI:15378"/>
        <dbReference type="ChEBI" id="CHEBI:57783"/>
        <dbReference type="ChEBI" id="CHEBI:58349"/>
        <dbReference type="ChEBI" id="CHEBI:78776"/>
        <dbReference type="ChEBI" id="CHEBI:78827"/>
        <dbReference type="EC" id="1.1.1.100"/>
    </reaction>
</comment>
<evidence type="ECO:0000256" key="1">
    <source>
        <dbReference type="ARBA" id="ARBA00002607"/>
    </source>
</evidence>
<evidence type="ECO:0000256" key="13">
    <source>
        <dbReference type="PIRSR" id="PIRSR611284-2"/>
    </source>
</evidence>
<dbReference type="InterPro" id="IPR011284">
    <property type="entry name" value="3oxo_ACP_reduc"/>
</dbReference>
<evidence type="ECO:0000256" key="3">
    <source>
        <dbReference type="ARBA" id="ARBA00006484"/>
    </source>
</evidence>
<evidence type="ECO:0000256" key="4">
    <source>
        <dbReference type="ARBA" id="ARBA00011881"/>
    </source>
</evidence>
<dbReference type="Proteomes" id="UP000254060">
    <property type="component" value="Unassembled WGS sequence"/>
</dbReference>
<name>A0A377FUS5_9BACL</name>
<dbReference type="AlphaFoldDB" id="A0A377FUS5"/>
<gene>
    <name evidence="16" type="primary">fabG_5</name>
    <name evidence="16" type="ORF">NCTC13163_01869</name>
</gene>
<dbReference type="OrthoDB" id="9803333at2"/>
<evidence type="ECO:0000256" key="7">
    <source>
        <dbReference type="ARBA" id="ARBA00022857"/>
    </source>
</evidence>
<dbReference type="NCBIfam" id="NF009466">
    <property type="entry name" value="PRK12826.1-2"/>
    <property type="match status" value="1"/>
</dbReference>
<evidence type="ECO:0000259" key="15">
    <source>
        <dbReference type="SMART" id="SM00822"/>
    </source>
</evidence>
<dbReference type="PRINTS" id="PR00080">
    <property type="entry name" value="SDRFAMILY"/>
</dbReference>
<dbReference type="PANTHER" id="PTHR42879">
    <property type="entry name" value="3-OXOACYL-(ACYL-CARRIER-PROTEIN) REDUCTASE"/>
    <property type="match status" value="1"/>
</dbReference>
<dbReference type="InterPro" id="IPR020904">
    <property type="entry name" value="Sc_DH/Rdtase_CS"/>
</dbReference>
<evidence type="ECO:0000256" key="11">
    <source>
        <dbReference type="ARBA" id="ARBA00048508"/>
    </source>
</evidence>
<comment type="function">
    <text evidence="1 14">Catalyzes the NADPH-dependent reduction of beta-ketoacyl-ACP substrates to beta-hydroxyacyl-ACP products, the first reductive step in the elongation cycle of fatty acid biosynthesis.</text>
</comment>
<feature type="active site" description="Proton acceptor" evidence="12">
    <location>
        <position position="153"/>
    </location>
</feature>
<dbReference type="InterPro" id="IPR002347">
    <property type="entry name" value="SDR_fam"/>
</dbReference>
<dbReference type="Pfam" id="PF13561">
    <property type="entry name" value="adh_short_C2"/>
    <property type="match status" value="1"/>
</dbReference>
<keyword evidence="7 13" id="KW-0521">NADP</keyword>
<evidence type="ECO:0000256" key="9">
    <source>
        <dbReference type="ARBA" id="ARBA00023098"/>
    </source>
</evidence>
<dbReference type="FunFam" id="3.40.50.720:FF:000037">
    <property type="entry name" value="3-oxoacyl-[acyl-carrier-protein] reductase FabG"/>
    <property type="match status" value="1"/>
</dbReference>
<feature type="binding site" evidence="13">
    <location>
        <begin position="153"/>
        <end position="157"/>
    </location>
    <ligand>
        <name>NADP(+)</name>
        <dbReference type="ChEBI" id="CHEBI:58349"/>
    </ligand>
</feature>
<dbReference type="SUPFAM" id="SSF51735">
    <property type="entry name" value="NAD(P)-binding Rossmann-fold domains"/>
    <property type="match status" value="1"/>
</dbReference>
<dbReference type="PRINTS" id="PR00081">
    <property type="entry name" value="GDHRDH"/>
</dbReference>
<comment type="similarity">
    <text evidence="3 14">Belongs to the short-chain dehydrogenases/reductases (SDR) family.</text>
</comment>
<sequence>MHDHVAIVTGASRGIGAAIAKRLGEDGFRVVVNYSGSVEKANAVVTAIEEAGGEAIAVQADVSNAEDVKTLVKAALDTFGRVDCLVNNAGITRDGLLMRMKENDFDAVLSTNLKGAFLTSQAVTRPLLKSTSGRIINIASVVGITGNAGQANYAAAKAGLIGLTKSVARELAGRHVTVNAVCPGFIQTDMTDALTEAQREATLGQIPFNRFGQVEDVANLVSFLASDQAAYVTGQTIAVDGGMTMA</sequence>
<keyword evidence="10 14" id="KW-0275">Fatty acid biosynthesis</keyword>
<dbReference type="STRING" id="1397694.GCA_000702585_02364"/>
<dbReference type="EC" id="1.1.1.100" evidence="14"/>
<accession>A0A377FUS5</accession>
<evidence type="ECO:0000256" key="6">
    <source>
        <dbReference type="ARBA" id="ARBA00022832"/>
    </source>
</evidence>
<comment type="pathway">
    <text evidence="2 14">Lipid metabolism; fatty acid biosynthesis.</text>
</comment>
<evidence type="ECO:0000313" key="17">
    <source>
        <dbReference type="Proteomes" id="UP000254060"/>
    </source>
</evidence>
<feature type="binding site" evidence="13">
    <location>
        <position position="88"/>
    </location>
    <ligand>
        <name>NADP(+)</name>
        <dbReference type="ChEBI" id="CHEBI:58349"/>
    </ligand>
</feature>
<evidence type="ECO:0000256" key="14">
    <source>
        <dbReference type="RuleBase" id="RU366074"/>
    </source>
</evidence>
<dbReference type="Gene3D" id="3.40.50.720">
    <property type="entry name" value="NAD(P)-binding Rossmann-like Domain"/>
    <property type="match status" value="1"/>
</dbReference>
<comment type="subunit">
    <text evidence="4 14">Homotetramer.</text>
</comment>
<dbReference type="InterPro" id="IPR050259">
    <property type="entry name" value="SDR"/>
</dbReference>
<feature type="binding site" evidence="13">
    <location>
        <position position="186"/>
    </location>
    <ligand>
        <name>NADP(+)</name>
        <dbReference type="ChEBI" id="CHEBI:58349"/>
    </ligand>
</feature>
<dbReference type="NCBIfam" id="TIGR01830">
    <property type="entry name" value="3oxo_ACP_reduc"/>
    <property type="match status" value="1"/>
</dbReference>
<protein>
    <recommendedName>
        <fullName evidence="14">3-oxoacyl-[acyl-carrier-protein] reductase</fullName>
        <ecNumber evidence="14">1.1.1.100</ecNumber>
    </recommendedName>
</protein>
<dbReference type="PANTHER" id="PTHR42879:SF2">
    <property type="entry name" value="3-OXOACYL-[ACYL-CARRIER-PROTEIN] REDUCTASE FABG"/>
    <property type="match status" value="1"/>
</dbReference>
<reference evidence="16 17" key="1">
    <citation type="submission" date="2018-06" db="EMBL/GenBank/DDBJ databases">
        <authorList>
            <consortium name="Pathogen Informatics"/>
            <person name="Doyle S."/>
        </authorList>
    </citation>
    <scope>NUCLEOTIDE SEQUENCE [LARGE SCALE GENOMIC DNA]</scope>
    <source>
        <strain evidence="16 17">NCTC13163</strain>
    </source>
</reference>
<dbReference type="GO" id="GO:0006633">
    <property type="term" value="P:fatty acid biosynthetic process"/>
    <property type="evidence" value="ECO:0007669"/>
    <property type="project" value="UniProtKB-UniPathway"/>
</dbReference>
<keyword evidence="9 14" id="KW-0443">Lipid metabolism</keyword>
<evidence type="ECO:0000256" key="2">
    <source>
        <dbReference type="ARBA" id="ARBA00005194"/>
    </source>
</evidence>
<dbReference type="PROSITE" id="PS00061">
    <property type="entry name" value="ADH_SHORT"/>
    <property type="match status" value="1"/>
</dbReference>
<keyword evidence="5 14" id="KW-0444">Lipid biosynthesis</keyword>
<dbReference type="InterPro" id="IPR036291">
    <property type="entry name" value="NAD(P)-bd_dom_sf"/>
</dbReference>
<dbReference type="InterPro" id="IPR057326">
    <property type="entry name" value="KR_dom"/>
</dbReference>
<evidence type="ECO:0000256" key="8">
    <source>
        <dbReference type="ARBA" id="ARBA00023002"/>
    </source>
</evidence>
<keyword evidence="6 14" id="KW-0276">Fatty acid metabolism</keyword>
<evidence type="ECO:0000256" key="12">
    <source>
        <dbReference type="PIRSR" id="PIRSR611284-1"/>
    </source>
</evidence>
<feature type="domain" description="Ketoreductase" evidence="15">
    <location>
        <begin position="4"/>
        <end position="184"/>
    </location>
</feature>
<dbReference type="GO" id="GO:0004316">
    <property type="term" value="F:3-oxoacyl-[acyl-carrier-protein] reductase (NADPH) activity"/>
    <property type="evidence" value="ECO:0007669"/>
    <property type="project" value="UniProtKB-UniRule"/>
</dbReference>
<dbReference type="UniPathway" id="UPA00094"/>
<feature type="binding site" evidence="13">
    <location>
        <begin position="10"/>
        <end position="13"/>
    </location>
    <ligand>
        <name>NADP(+)</name>
        <dbReference type="ChEBI" id="CHEBI:58349"/>
    </ligand>
</feature>
<dbReference type="SMART" id="SM00822">
    <property type="entry name" value="PKS_KR"/>
    <property type="match status" value="1"/>
</dbReference>
<evidence type="ECO:0000256" key="5">
    <source>
        <dbReference type="ARBA" id="ARBA00022516"/>
    </source>
</evidence>
<evidence type="ECO:0000256" key="10">
    <source>
        <dbReference type="ARBA" id="ARBA00023160"/>
    </source>
</evidence>